<evidence type="ECO:0000256" key="4">
    <source>
        <dbReference type="ARBA" id="ARBA00023136"/>
    </source>
</evidence>
<dbReference type="Pfam" id="PF07690">
    <property type="entry name" value="MFS_1"/>
    <property type="match status" value="1"/>
</dbReference>
<feature type="transmembrane region" description="Helical" evidence="5">
    <location>
        <begin position="138"/>
        <end position="162"/>
    </location>
</feature>
<dbReference type="GO" id="GO:0035435">
    <property type="term" value="P:phosphate ion transmembrane transport"/>
    <property type="evidence" value="ECO:0007669"/>
    <property type="project" value="TreeGrafter"/>
</dbReference>
<dbReference type="GO" id="GO:0016020">
    <property type="term" value="C:membrane"/>
    <property type="evidence" value="ECO:0007669"/>
    <property type="project" value="UniProtKB-ARBA"/>
</dbReference>
<dbReference type="GO" id="GO:0012505">
    <property type="term" value="C:endomembrane system"/>
    <property type="evidence" value="ECO:0007669"/>
    <property type="project" value="UniProtKB-SubCell"/>
</dbReference>
<keyword evidence="4 5" id="KW-0472">Membrane</keyword>
<evidence type="ECO:0000256" key="5">
    <source>
        <dbReference type="SAM" id="Phobius"/>
    </source>
</evidence>
<feature type="transmembrane region" description="Helical" evidence="5">
    <location>
        <begin position="168"/>
        <end position="189"/>
    </location>
</feature>
<accession>A0A3B0SWP0</accession>
<sequence length="407" mass="43246">MIEMSFVRAHGRLLAAGMVLTFSSAFGQTYFIALFAGFFRQEFSLSHGDYGGLYMIGTLASAATLIYAGALADRMSARALGAAVLLGLGLVSVVMALVPSWFVLLLAFYLLRLLGQGMASHVSITAMVRWFDAHRGRAISIAALGHPAAQAVLPLAAVASISQFGWRASWGFGAVFLIGVALPLLWWLLRAEPREAVEAASPRSGRAAGMRQWGRREVLGDPLFYAIMAGVLAPAFIGTGVIFHQVHIVAVKGWTIVQFAAGFPVFAAAGVLAALTAGWAIDKWGPRRLLPVYLLPQLAGLLSLAFGTDPVWIFAYMASAGITMGFSAAFVNTLLVELYGQRNQGAIRALAMSGMVFASALSPYVLGVLIDNGIAVETLVLWMALYSGLTVPFYIAIAPAISLREAA</sequence>
<feature type="transmembrane region" description="Helical" evidence="5">
    <location>
        <begin position="256"/>
        <end position="277"/>
    </location>
</feature>
<feature type="transmembrane region" description="Helical" evidence="5">
    <location>
        <begin position="289"/>
        <end position="307"/>
    </location>
</feature>
<feature type="transmembrane region" description="Helical" evidence="5">
    <location>
        <begin position="313"/>
        <end position="335"/>
    </location>
</feature>
<proteinExistence type="predicted"/>
<protein>
    <submittedName>
        <fullName evidence="7">Uncharacterized MFS-type transporter</fullName>
    </submittedName>
</protein>
<evidence type="ECO:0000256" key="1">
    <source>
        <dbReference type="ARBA" id="ARBA00004127"/>
    </source>
</evidence>
<dbReference type="AlphaFoldDB" id="A0A3B0SWP0"/>
<reference evidence="7" key="1">
    <citation type="submission" date="2018-06" db="EMBL/GenBank/DDBJ databases">
        <authorList>
            <person name="Zhirakovskaya E."/>
        </authorList>
    </citation>
    <scope>NUCLEOTIDE SEQUENCE</scope>
</reference>
<dbReference type="PANTHER" id="PTHR43826">
    <property type="entry name" value="GLUCOSE-6-PHOSPHATE EXCHANGER SLC37A4"/>
    <property type="match status" value="1"/>
</dbReference>
<dbReference type="Gene3D" id="1.20.1250.20">
    <property type="entry name" value="MFS general substrate transporter like domains"/>
    <property type="match status" value="2"/>
</dbReference>
<dbReference type="PANTHER" id="PTHR43826:SF3">
    <property type="entry name" value="GLUCOSE-6-PHOSPHATE EXCHANGER SLC37A4"/>
    <property type="match status" value="1"/>
</dbReference>
<evidence type="ECO:0000256" key="3">
    <source>
        <dbReference type="ARBA" id="ARBA00022989"/>
    </source>
</evidence>
<feature type="transmembrane region" description="Helical" evidence="5">
    <location>
        <begin position="109"/>
        <end position="131"/>
    </location>
</feature>
<comment type="subcellular location">
    <subcellularLocation>
        <location evidence="1">Endomembrane system</location>
        <topology evidence="1">Multi-pass membrane protein</topology>
    </subcellularLocation>
</comment>
<dbReference type="PROSITE" id="PS50850">
    <property type="entry name" value="MFS"/>
    <property type="match status" value="1"/>
</dbReference>
<feature type="transmembrane region" description="Helical" evidence="5">
    <location>
        <begin position="51"/>
        <end position="72"/>
    </location>
</feature>
<organism evidence="7">
    <name type="scientific">hydrothermal vent metagenome</name>
    <dbReference type="NCBI Taxonomy" id="652676"/>
    <lineage>
        <taxon>unclassified sequences</taxon>
        <taxon>metagenomes</taxon>
        <taxon>ecological metagenomes</taxon>
    </lineage>
</organism>
<dbReference type="EMBL" id="UOEM01000020">
    <property type="protein sequence ID" value="VAW10831.1"/>
    <property type="molecule type" value="Genomic_DNA"/>
</dbReference>
<keyword evidence="3 5" id="KW-1133">Transmembrane helix</keyword>
<keyword evidence="2 5" id="KW-0812">Transmembrane</keyword>
<dbReference type="InterPro" id="IPR011701">
    <property type="entry name" value="MFS"/>
</dbReference>
<dbReference type="GO" id="GO:0061513">
    <property type="term" value="F:glucose 6-phosphate:phosphate antiporter activity"/>
    <property type="evidence" value="ECO:0007669"/>
    <property type="project" value="TreeGrafter"/>
</dbReference>
<evidence type="ECO:0000259" key="6">
    <source>
        <dbReference type="PROSITE" id="PS50850"/>
    </source>
</evidence>
<feature type="transmembrane region" description="Helical" evidence="5">
    <location>
        <begin position="79"/>
        <end position="103"/>
    </location>
</feature>
<dbReference type="SUPFAM" id="SSF103473">
    <property type="entry name" value="MFS general substrate transporter"/>
    <property type="match status" value="1"/>
</dbReference>
<evidence type="ECO:0000256" key="2">
    <source>
        <dbReference type="ARBA" id="ARBA00022692"/>
    </source>
</evidence>
<evidence type="ECO:0000313" key="7">
    <source>
        <dbReference type="EMBL" id="VAW10831.1"/>
    </source>
</evidence>
<feature type="domain" description="Major facilitator superfamily (MFS) profile" evidence="6">
    <location>
        <begin position="13"/>
        <end position="402"/>
    </location>
</feature>
<feature type="transmembrane region" description="Helical" evidence="5">
    <location>
        <begin position="223"/>
        <end position="244"/>
    </location>
</feature>
<dbReference type="InterPro" id="IPR020846">
    <property type="entry name" value="MFS_dom"/>
</dbReference>
<gene>
    <name evidence="7" type="ORF">MNBD_ALPHA09-884</name>
</gene>
<feature type="transmembrane region" description="Helical" evidence="5">
    <location>
        <begin position="379"/>
        <end position="401"/>
    </location>
</feature>
<dbReference type="InterPro" id="IPR051337">
    <property type="entry name" value="OPA_Antiporter"/>
</dbReference>
<name>A0A3B0SWP0_9ZZZZ</name>
<dbReference type="InterPro" id="IPR036259">
    <property type="entry name" value="MFS_trans_sf"/>
</dbReference>
<feature type="transmembrane region" description="Helical" evidence="5">
    <location>
        <begin position="347"/>
        <end position="367"/>
    </location>
</feature>